<sequence>MAHKKAGGSSRNGRDSHAKRLGVKAYGGELINAGSIIVRQRGTEFHPGTNVGMGKDHTLFALVDGYVKFMIKGAQKRRTVFIEPYEGEVIEVA</sequence>
<comment type="similarity">
    <text evidence="1 5">Belongs to the bacterial ribosomal protein bL27 family.</text>
</comment>
<dbReference type="FunFam" id="2.40.50.100:FF:000001">
    <property type="entry name" value="50S ribosomal protein L27"/>
    <property type="match status" value="1"/>
</dbReference>
<dbReference type="PRINTS" id="PR00063">
    <property type="entry name" value="RIBOSOMALL27"/>
</dbReference>
<dbReference type="GO" id="GO:0022625">
    <property type="term" value="C:cytosolic large ribosomal subunit"/>
    <property type="evidence" value="ECO:0007669"/>
    <property type="project" value="UniProtKB-ARBA"/>
</dbReference>
<dbReference type="EMBL" id="JACHHN010000006">
    <property type="protein sequence ID" value="MBB5192485.1"/>
    <property type="molecule type" value="Genomic_DNA"/>
</dbReference>
<dbReference type="Proteomes" id="UP000543030">
    <property type="component" value="Unassembled WGS sequence"/>
</dbReference>
<dbReference type="InterPro" id="IPR001684">
    <property type="entry name" value="Ribosomal_bL27"/>
</dbReference>
<dbReference type="SUPFAM" id="SSF110324">
    <property type="entry name" value="Ribosomal L27 protein-like"/>
    <property type="match status" value="1"/>
</dbReference>
<proteinExistence type="inferred from homology"/>
<evidence type="ECO:0000256" key="1">
    <source>
        <dbReference type="ARBA" id="ARBA00010797"/>
    </source>
</evidence>
<dbReference type="RefSeq" id="WP_184102148.1">
    <property type="nucleotide sequence ID" value="NZ_JACHHN010000006.1"/>
</dbReference>
<name>A0A840RGM7_9NEIS</name>
<keyword evidence="2 5" id="KW-0689">Ribosomal protein</keyword>
<dbReference type="NCBIfam" id="TIGR00062">
    <property type="entry name" value="L27"/>
    <property type="match status" value="1"/>
</dbReference>
<dbReference type="PANTHER" id="PTHR15893:SF0">
    <property type="entry name" value="LARGE RIBOSOMAL SUBUNIT PROTEIN BL27M"/>
    <property type="match status" value="1"/>
</dbReference>
<evidence type="ECO:0000256" key="5">
    <source>
        <dbReference type="HAMAP-Rule" id="MF_00539"/>
    </source>
</evidence>
<reference evidence="6 7" key="1">
    <citation type="submission" date="2020-08" db="EMBL/GenBank/DDBJ databases">
        <title>Genomic Encyclopedia of Type Strains, Phase IV (KMG-IV): sequencing the most valuable type-strain genomes for metagenomic binning, comparative biology and taxonomic classification.</title>
        <authorList>
            <person name="Goeker M."/>
        </authorList>
    </citation>
    <scope>NUCLEOTIDE SEQUENCE [LARGE SCALE GENOMIC DNA]</scope>
    <source>
        <strain evidence="6 7">DSM 18233</strain>
    </source>
</reference>
<evidence type="ECO:0000313" key="7">
    <source>
        <dbReference type="Proteomes" id="UP000543030"/>
    </source>
</evidence>
<dbReference type="PANTHER" id="PTHR15893">
    <property type="entry name" value="RIBOSOMAL PROTEIN L27"/>
    <property type="match status" value="1"/>
</dbReference>
<dbReference type="InterPro" id="IPR018261">
    <property type="entry name" value="Ribosomal_bL27_CS"/>
</dbReference>
<keyword evidence="3 5" id="KW-0687">Ribonucleoprotein</keyword>
<dbReference type="GO" id="GO:1902626">
    <property type="term" value="P:assembly of large subunit precursor of preribosome"/>
    <property type="evidence" value="ECO:0007669"/>
    <property type="project" value="UniProtKB-ARBA"/>
</dbReference>
<dbReference type="AlphaFoldDB" id="A0A840RGM7"/>
<keyword evidence="7" id="KW-1185">Reference proteome</keyword>
<evidence type="ECO:0000313" key="6">
    <source>
        <dbReference type="EMBL" id="MBB5192485.1"/>
    </source>
</evidence>
<comment type="caution">
    <text evidence="6">The sequence shown here is derived from an EMBL/GenBank/DDBJ whole genome shotgun (WGS) entry which is preliminary data.</text>
</comment>
<evidence type="ECO:0000256" key="4">
    <source>
        <dbReference type="ARBA" id="ARBA00035175"/>
    </source>
</evidence>
<dbReference type="PROSITE" id="PS00831">
    <property type="entry name" value="RIBOSOMAL_L27"/>
    <property type="match status" value="1"/>
</dbReference>
<dbReference type="Gene3D" id="2.40.50.100">
    <property type="match status" value="1"/>
</dbReference>
<dbReference type="HAMAP" id="MF_00539">
    <property type="entry name" value="Ribosomal_bL27"/>
    <property type="match status" value="1"/>
</dbReference>
<dbReference type="GO" id="GO:0043022">
    <property type="term" value="F:ribosome binding"/>
    <property type="evidence" value="ECO:0007669"/>
    <property type="project" value="UniProtKB-ARBA"/>
</dbReference>
<organism evidence="6 7">
    <name type="scientific">Silvimonas terrae</name>
    <dbReference type="NCBI Taxonomy" id="300266"/>
    <lineage>
        <taxon>Bacteria</taxon>
        <taxon>Pseudomonadati</taxon>
        <taxon>Pseudomonadota</taxon>
        <taxon>Betaproteobacteria</taxon>
        <taxon>Neisseriales</taxon>
        <taxon>Chitinibacteraceae</taxon>
        <taxon>Silvimonas</taxon>
    </lineage>
</organism>
<gene>
    <name evidence="5" type="primary">rpmA</name>
    <name evidence="6" type="ORF">HNQ50_003226</name>
</gene>
<dbReference type="Pfam" id="PF01016">
    <property type="entry name" value="Ribosomal_L27"/>
    <property type="match status" value="1"/>
</dbReference>
<accession>A0A840RGM7</accession>
<evidence type="ECO:0000256" key="3">
    <source>
        <dbReference type="ARBA" id="ARBA00023274"/>
    </source>
</evidence>
<evidence type="ECO:0000256" key="2">
    <source>
        <dbReference type="ARBA" id="ARBA00022980"/>
    </source>
</evidence>
<dbReference type="GO" id="GO:0003735">
    <property type="term" value="F:structural constituent of ribosome"/>
    <property type="evidence" value="ECO:0007669"/>
    <property type="project" value="InterPro"/>
</dbReference>
<protein>
    <recommendedName>
        <fullName evidence="4 5">Large ribosomal subunit protein bL27</fullName>
    </recommendedName>
</protein>
<dbReference type="GO" id="GO:0006412">
    <property type="term" value="P:translation"/>
    <property type="evidence" value="ECO:0007669"/>
    <property type="project" value="UniProtKB-UniRule"/>
</dbReference>